<dbReference type="PANTHER" id="PTHR46525:SF2">
    <property type="entry name" value="EMB|CAB72159.1"/>
    <property type="match status" value="1"/>
</dbReference>
<evidence type="ECO:0008006" key="6">
    <source>
        <dbReference type="Google" id="ProtNLM"/>
    </source>
</evidence>
<evidence type="ECO:0000256" key="2">
    <source>
        <dbReference type="SAM" id="MobiDB-lite"/>
    </source>
</evidence>
<evidence type="ECO:0000313" key="5">
    <source>
        <dbReference type="EMBL" id="ACN40869.1"/>
    </source>
</evidence>
<feature type="region of interest" description="Disordered" evidence="2">
    <location>
        <begin position="92"/>
        <end position="122"/>
    </location>
</feature>
<evidence type="ECO:0000313" key="3">
    <source>
        <dbReference type="EMBL" id="ABK22020.1"/>
    </source>
</evidence>
<dbReference type="InterPro" id="IPR007608">
    <property type="entry name" value="Senescence_reg_S40"/>
</dbReference>
<dbReference type="EMBL" id="EF082665">
    <property type="protein sequence ID" value="ABK22020.1"/>
    <property type="molecule type" value="mRNA"/>
</dbReference>
<dbReference type="Pfam" id="PF04520">
    <property type="entry name" value="Senescence_reg"/>
    <property type="match status" value="1"/>
</dbReference>
<proteinExistence type="evidence at transcript level"/>
<name>A9NN09_PICSI</name>
<accession>A9NN09</accession>
<dbReference type="GO" id="GO:0010150">
    <property type="term" value="P:leaf senescence"/>
    <property type="evidence" value="ECO:0007669"/>
    <property type="project" value="UniProtKB-ARBA"/>
</dbReference>
<comment type="similarity">
    <text evidence="1">Belongs to the senescence regulator S40 family.</text>
</comment>
<dbReference type="PANTHER" id="PTHR46525">
    <property type="entry name" value="EMB|CAB72159.1"/>
    <property type="match status" value="1"/>
</dbReference>
<evidence type="ECO:0000313" key="4">
    <source>
        <dbReference type="EMBL" id="ACN40387.1"/>
    </source>
</evidence>
<feature type="compositionally biased region" description="Gly residues" evidence="2">
    <location>
        <begin position="98"/>
        <end position="109"/>
    </location>
</feature>
<protein>
    <recommendedName>
        <fullName evidence="6">Senescence regulator</fullName>
    </recommendedName>
</protein>
<dbReference type="EMBL" id="BT071408">
    <property type="protein sequence ID" value="ACN40869.1"/>
    <property type="molecule type" value="mRNA"/>
</dbReference>
<organism evidence="3">
    <name type="scientific">Picea sitchensis</name>
    <name type="common">Sitka spruce</name>
    <name type="synonym">Pinus sitchensis</name>
    <dbReference type="NCBI Taxonomy" id="3332"/>
    <lineage>
        <taxon>Eukaryota</taxon>
        <taxon>Viridiplantae</taxon>
        <taxon>Streptophyta</taxon>
        <taxon>Embryophyta</taxon>
        <taxon>Tracheophyta</taxon>
        <taxon>Spermatophyta</taxon>
        <taxon>Pinopsida</taxon>
        <taxon>Pinidae</taxon>
        <taxon>Conifers I</taxon>
        <taxon>Pinales</taxon>
        <taxon>Pinaceae</taxon>
        <taxon>Picea</taxon>
    </lineage>
</organism>
<sequence length="276" mass="30012">MMTRVPSMNPDAFLMAGSLNNVSKDRRLMAAGASRMEKLLGFAPQNLNSNSAASDAGDLNELKEEDVWGIWPDAGSNPAQYETKKEENFQFRHKTDSGNGGGGIGGGVEPGRSLQSGSSRRWKENGGLSIAFEECNRSRLSPLTRSSAIFSVTPANRISVRMIPSADQNGNTSGNSSNMMMMHHQSAPVNVPDWSKILGVGMDRLKENNPNLLFSAAADEDEDGGDMLPPHEYLAREQARSQMTTTSVFEGVGRTLKGRDMSRVRNAVWRQTGFLG</sequence>
<evidence type="ECO:0000256" key="1">
    <source>
        <dbReference type="ARBA" id="ARBA00034773"/>
    </source>
</evidence>
<reference evidence="4" key="2">
    <citation type="submission" date="2009-02" db="EMBL/GenBank/DDBJ databases">
        <title>Full length sequence-verified cDNA sequences from Sitka spruce (Picea sitchensis).</title>
        <authorList>
            <person name="Reid K.E."/>
            <person name="Liao N."/>
            <person name="Ralph S."/>
            <person name="Kolosova N."/>
            <person name="Oddy C."/>
            <person name="Moore R."/>
            <person name="Mayo M."/>
            <person name="Wagner S."/>
            <person name="King J."/>
            <person name="Yanchuk A."/>
            <person name="Holt R."/>
            <person name="Jones S."/>
            <person name="Marra M."/>
            <person name="Ritland C.E."/>
            <person name="Ritland K."/>
            <person name="Bohlmann J."/>
        </authorList>
    </citation>
    <scope>NUCLEOTIDE SEQUENCE</scope>
    <source>
        <tissue evidence="5">Bark</tissue>
        <tissue evidence="4">Green portion of the leader tissue</tissue>
    </source>
</reference>
<reference evidence="3" key="1">
    <citation type="journal article" date="2008" name="BMC Genomics">
        <title>A conifer genomics resource of 200,000 spruce (Picea spp.) ESTs and 6,464 high-quality, sequence-finished full-length cDNAs for Sitka spruce (Picea sitchensis).</title>
        <authorList>
            <person name="Ralph S.G."/>
            <person name="Chun H.J."/>
            <person name="Kolosova N."/>
            <person name="Cooper D."/>
            <person name="Oddy C."/>
            <person name="Ritland C.E."/>
            <person name="Kirkpatrick R."/>
            <person name="Moore R."/>
            <person name="Barber S."/>
            <person name="Holt R.A."/>
            <person name="Jones S.J."/>
            <person name="Marra M.A."/>
            <person name="Douglas C.J."/>
            <person name="Ritland K."/>
            <person name="Bohlmann J."/>
        </authorList>
    </citation>
    <scope>NUCLEOTIDE SEQUENCE</scope>
    <source>
        <tissue evidence="3">Green portion of the leader tissue</tissue>
    </source>
</reference>
<dbReference type="EMBL" id="BT070893">
    <property type="protein sequence ID" value="ACN40387.1"/>
    <property type="molecule type" value="mRNA"/>
</dbReference>
<dbReference type="AlphaFoldDB" id="A9NN09"/>